<dbReference type="Gene3D" id="3.20.20.70">
    <property type="entry name" value="Aldolase class I"/>
    <property type="match status" value="1"/>
</dbReference>
<evidence type="ECO:0008006" key="3">
    <source>
        <dbReference type="Google" id="ProtNLM"/>
    </source>
</evidence>
<dbReference type="SUPFAM" id="SSF102114">
    <property type="entry name" value="Radical SAM enzymes"/>
    <property type="match status" value="1"/>
</dbReference>
<reference evidence="1 2" key="2">
    <citation type="journal article" date="2016" name="Microb. Ecol.">
        <title>Genome Characteristics of a Novel Type I Methanotroph (Sn10-6) Isolated from a Flooded Indian Rice Field.</title>
        <authorList>
            <person name="Rahalkar M.C."/>
            <person name="Pandit P.S."/>
            <person name="Dhakephalkar P.K."/>
            <person name="Pore S."/>
            <person name="Arora P."/>
            <person name="Kapse N."/>
        </authorList>
    </citation>
    <scope>NUCLEOTIDE SEQUENCE [LARGE SCALE GENOMIC DNA]</scope>
    <source>
        <strain evidence="1 2">Sn10-6</strain>
    </source>
</reference>
<keyword evidence="2" id="KW-1185">Reference proteome</keyword>
<sequence>MACFDNILSRIAKGERHWVSLQGEGEPMVHPLFWSMVEKVRDSGYIPYTITNGSIIDCQRIKQYFPQIGISLDTINAEEAQNIGRFKLNQVLQNLKLLTNQLSPERIIIHSVDYGQDFKPLRYFLQQHGLTRHIVQPLQQKSDYRQHYERVFSAVTFEYHYRCRFIEQPTMRFFTIDGVELPCCFIKDVSKFTSTQRLQHQLQQQQVPDACSGCREITIAS</sequence>
<reference evidence="2" key="1">
    <citation type="submission" date="2015-03" db="EMBL/GenBank/DDBJ databases">
        <title>Draft genome sequence of a novel methanotroph (Sn10-6) isolated from flooded ricefield rhizosphere in India.</title>
        <authorList>
            <person name="Pandit P.S."/>
            <person name="Pore S.D."/>
            <person name="Arora P."/>
            <person name="Kapse N.G."/>
            <person name="Dhakephalkar P.K."/>
            <person name="Rahalkar M.C."/>
        </authorList>
    </citation>
    <scope>NUCLEOTIDE SEQUENCE [LARGE SCALE GENOMIC DNA]</scope>
    <source>
        <strain evidence="2">Sn10-6</strain>
    </source>
</reference>
<evidence type="ECO:0000313" key="2">
    <source>
        <dbReference type="Proteomes" id="UP000033684"/>
    </source>
</evidence>
<accession>A0A0F3IJA3</accession>
<protein>
    <recommendedName>
        <fullName evidence="3">Radical SAM core domain-containing protein</fullName>
    </recommendedName>
</protein>
<dbReference type="InterPro" id="IPR058240">
    <property type="entry name" value="rSAM_sf"/>
</dbReference>
<proteinExistence type="predicted"/>
<dbReference type="Proteomes" id="UP000033684">
    <property type="component" value="Unassembled WGS sequence"/>
</dbReference>
<dbReference type="PANTHER" id="PTHR11228">
    <property type="entry name" value="RADICAL SAM DOMAIN PROTEIN"/>
    <property type="match status" value="1"/>
</dbReference>
<comment type="caution">
    <text evidence="1">The sequence shown here is derived from an EMBL/GenBank/DDBJ whole genome shotgun (WGS) entry which is preliminary data.</text>
</comment>
<organism evidence="1 2">
    <name type="scientific">Methylocucumis oryzae</name>
    <dbReference type="NCBI Taxonomy" id="1632867"/>
    <lineage>
        <taxon>Bacteria</taxon>
        <taxon>Pseudomonadati</taxon>
        <taxon>Pseudomonadota</taxon>
        <taxon>Gammaproteobacteria</taxon>
        <taxon>Methylococcales</taxon>
        <taxon>Methylococcaceae</taxon>
        <taxon>Methylocucumis</taxon>
    </lineage>
</organism>
<evidence type="ECO:0000313" key="1">
    <source>
        <dbReference type="EMBL" id="KJV05624.1"/>
    </source>
</evidence>
<name>A0A0F3IJA3_9GAMM</name>
<dbReference type="InterPro" id="IPR013785">
    <property type="entry name" value="Aldolase_TIM"/>
</dbReference>
<dbReference type="InterPro" id="IPR050377">
    <property type="entry name" value="Radical_SAM_PqqE_MftC-like"/>
</dbReference>
<dbReference type="AlphaFoldDB" id="A0A0F3IJA3"/>
<dbReference type="PANTHER" id="PTHR11228:SF7">
    <property type="entry name" value="PQQA PEPTIDE CYCLASE"/>
    <property type="match status" value="1"/>
</dbReference>
<dbReference type="EMBL" id="LAJX01000197">
    <property type="protein sequence ID" value="KJV05624.1"/>
    <property type="molecule type" value="Genomic_DNA"/>
</dbReference>
<gene>
    <name evidence="1" type="ORF">VZ94_16790</name>
</gene>